<reference evidence="2" key="1">
    <citation type="submission" date="2022-11" db="UniProtKB">
        <authorList>
            <consortium name="WormBaseParasite"/>
        </authorList>
    </citation>
    <scope>IDENTIFICATION</scope>
</reference>
<evidence type="ECO:0000313" key="2">
    <source>
        <dbReference type="WBParaSite" id="JU765_v2.g7211.t1"/>
    </source>
</evidence>
<evidence type="ECO:0000313" key="1">
    <source>
        <dbReference type="Proteomes" id="UP000887576"/>
    </source>
</evidence>
<accession>A0AC34RIJ3</accession>
<proteinExistence type="predicted"/>
<dbReference type="Proteomes" id="UP000887576">
    <property type="component" value="Unplaced"/>
</dbReference>
<dbReference type="WBParaSite" id="JU765_v2.g7211.t1">
    <property type="protein sequence ID" value="JU765_v2.g7211.t1"/>
    <property type="gene ID" value="JU765_v2.g7211"/>
</dbReference>
<organism evidence="1 2">
    <name type="scientific">Panagrolaimus sp. JU765</name>
    <dbReference type="NCBI Taxonomy" id="591449"/>
    <lineage>
        <taxon>Eukaryota</taxon>
        <taxon>Metazoa</taxon>
        <taxon>Ecdysozoa</taxon>
        <taxon>Nematoda</taxon>
        <taxon>Chromadorea</taxon>
        <taxon>Rhabditida</taxon>
        <taxon>Tylenchina</taxon>
        <taxon>Panagrolaimomorpha</taxon>
        <taxon>Panagrolaimoidea</taxon>
        <taxon>Panagrolaimidae</taxon>
        <taxon>Panagrolaimus</taxon>
    </lineage>
</organism>
<name>A0AC34RIJ3_9BILA</name>
<protein>
    <submittedName>
        <fullName evidence="2">Uncharacterized protein</fullName>
    </submittedName>
</protein>
<sequence>MLGLVVVNSLNDIVQSFGNKQFYDHIESLNNENSSKTVLNRFSSSSSGISSLPSTFAQNNLPLNHKIDDNKLLEFILPLLVIYQKNKASENDLNFLSSDCANFYFLTYDPSHIIIGISDEKYSQIEIEQLCHNIFHLLNFHYGPFIQFIKADLSSIKRKKHKVQRRVNDLIYQAENGNLKFPLLNVNGLIVNPDPYLSFMPQFRKIVAVLSESIGNCRCIFISRGQIIGSVSTKQKQHIPLFELIDPNDINNLIQMSKLFDQSVLNLEDNESMTRKKLQHHIEQVWVHFRNDAGVLSPKNRRQFVNALFFSFTGEIDLICLNAIEQSVPIHTLSDLLDLLEDIESVQDKMALVTVIEEKLRKLTTCIGNFKAKCLVKDFKCVFLENPSRTTMLIKNLWSRLSEELLRSLSSNEDKKQRSYSSLWSATSKLSPLYKWGSALSLISSTTSFQSLTSSKTTYSASSGLLSIQTVAMIKHFQRQLRLILNEFCMYSGMLSKSEKYKLAENALRKTMDKTSNFTFNSLVSQSIDVSRFLTPAKLGYDMLGYVFYRTDVPINIHSYKEVHAKIFLQVQSQSSDSEITILRLEGGQMFIQIARLSSDVSPGLDLPVSCGAVFPDVINTRLAIRQTIDLALLLFRRSGKVLSMFE</sequence>